<organism evidence="1 2">
    <name type="scientific">Acaulospora colombiana</name>
    <dbReference type="NCBI Taxonomy" id="27376"/>
    <lineage>
        <taxon>Eukaryota</taxon>
        <taxon>Fungi</taxon>
        <taxon>Fungi incertae sedis</taxon>
        <taxon>Mucoromycota</taxon>
        <taxon>Glomeromycotina</taxon>
        <taxon>Glomeromycetes</taxon>
        <taxon>Diversisporales</taxon>
        <taxon>Acaulosporaceae</taxon>
        <taxon>Acaulospora</taxon>
    </lineage>
</organism>
<feature type="non-terminal residue" evidence="1">
    <location>
        <position position="350"/>
    </location>
</feature>
<gene>
    <name evidence="1" type="ORF">ACOLOM_LOCUS8888</name>
</gene>
<proteinExistence type="predicted"/>
<comment type="caution">
    <text evidence="1">The sequence shown here is derived from an EMBL/GenBank/DDBJ whole genome shotgun (WGS) entry which is preliminary data.</text>
</comment>
<dbReference type="EMBL" id="CAJVPT010024216">
    <property type="protein sequence ID" value="CAG8669346.1"/>
    <property type="molecule type" value="Genomic_DNA"/>
</dbReference>
<accession>A0ACA9NPE4</accession>
<protein>
    <submittedName>
        <fullName evidence="1">15999_t:CDS:1</fullName>
    </submittedName>
</protein>
<dbReference type="Proteomes" id="UP000789525">
    <property type="component" value="Unassembled WGS sequence"/>
</dbReference>
<feature type="non-terminal residue" evidence="1">
    <location>
        <position position="1"/>
    </location>
</feature>
<reference evidence="1" key="1">
    <citation type="submission" date="2021-06" db="EMBL/GenBank/DDBJ databases">
        <authorList>
            <person name="Kallberg Y."/>
            <person name="Tangrot J."/>
            <person name="Rosling A."/>
        </authorList>
    </citation>
    <scope>NUCLEOTIDE SEQUENCE</scope>
    <source>
        <strain evidence="1">CL356</strain>
    </source>
</reference>
<name>A0ACA9NPE4_9GLOM</name>
<keyword evidence="2" id="KW-1185">Reference proteome</keyword>
<evidence type="ECO:0000313" key="1">
    <source>
        <dbReference type="EMBL" id="CAG8669346.1"/>
    </source>
</evidence>
<evidence type="ECO:0000313" key="2">
    <source>
        <dbReference type="Proteomes" id="UP000789525"/>
    </source>
</evidence>
<sequence>AGSRVLGVVHGIQKHAIFVQVAERVIRAGRVLHQRQIKQNVHRLTADFCEKEEDARSCSQADYTCPVSAAADMVGTMRDLLVPVSNERDAGVGGRGGPSPLLDWEAGKILGHKVNVMEVGSSEDKKIPRTQEPSLSERPTPEISSPAVKMNSQESTKIRITSHRAKGSAERPIIRVKIDRREQRHLGSENPQNDWQIANRSSAPNGHKCGIHSTYQLDPSVSHSSQPGKGRPPSKGEGEVEKKSAKDLELHPALLYSLYQLPLVSWVMSPYVTFYEPYRSFATEMLPNNTQYSFLRYSCNGIVSLDRAAIHGEFTYLNAESKENMGSKRQPLLNQATTQNAEVQLQPTTS</sequence>